<dbReference type="RefSeq" id="WP_069034865.1">
    <property type="nucleotide sequence ID" value="NZ_MDKC01000034.1"/>
</dbReference>
<organism evidence="2 3">
    <name type="scientific">Gottfriedia luciferensis</name>
    <dbReference type="NCBI Taxonomy" id="178774"/>
    <lineage>
        <taxon>Bacteria</taxon>
        <taxon>Bacillati</taxon>
        <taxon>Bacillota</taxon>
        <taxon>Bacilli</taxon>
        <taxon>Bacillales</taxon>
        <taxon>Bacillaceae</taxon>
        <taxon>Gottfriedia</taxon>
    </lineage>
</organism>
<keyword evidence="1" id="KW-0472">Membrane</keyword>
<keyword evidence="1" id="KW-1133">Transmembrane helix</keyword>
<keyword evidence="3" id="KW-1185">Reference proteome</keyword>
<dbReference type="PANTHER" id="PTHR37305:SF1">
    <property type="entry name" value="MEMBRANE PROTEIN"/>
    <property type="match status" value="1"/>
</dbReference>
<dbReference type="Pfam" id="PF12679">
    <property type="entry name" value="ABC2_membrane_2"/>
    <property type="match status" value="1"/>
</dbReference>
<accession>A0ABX2ZMK4</accession>
<feature type="transmembrane region" description="Helical" evidence="1">
    <location>
        <begin position="240"/>
        <end position="260"/>
    </location>
</feature>
<protein>
    <recommendedName>
        <fullName evidence="4">ABC transporter permease</fullName>
    </recommendedName>
</protein>
<feature type="transmembrane region" description="Helical" evidence="1">
    <location>
        <begin position="21"/>
        <end position="38"/>
    </location>
</feature>
<feature type="transmembrane region" description="Helical" evidence="1">
    <location>
        <begin position="153"/>
        <end position="179"/>
    </location>
</feature>
<dbReference type="Proteomes" id="UP000094580">
    <property type="component" value="Unassembled WGS sequence"/>
</dbReference>
<feature type="transmembrane region" description="Helical" evidence="1">
    <location>
        <begin position="293"/>
        <end position="313"/>
    </location>
</feature>
<dbReference type="EMBL" id="MDKC01000034">
    <property type="protein sequence ID" value="ODG90446.1"/>
    <property type="molecule type" value="Genomic_DNA"/>
</dbReference>
<feature type="transmembrane region" description="Helical" evidence="1">
    <location>
        <begin position="215"/>
        <end position="233"/>
    </location>
</feature>
<proteinExistence type="predicted"/>
<dbReference type="PANTHER" id="PTHR37305">
    <property type="entry name" value="INTEGRAL MEMBRANE PROTEIN-RELATED"/>
    <property type="match status" value="1"/>
</dbReference>
<evidence type="ECO:0008006" key="4">
    <source>
        <dbReference type="Google" id="ProtNLM"/>
    </source>
</evidence>
<gene>
    <name evidence="2" type="ORF">BED47_11245</name>
</gene>
<name>A0ABX2ZMK4_9BACI</name>
<evidence type="ECO:0000256" key="1">
    <source>
        <dbReference type="SAM" id="Phobius"/>
    </source>
</evidence>
<keyword evidence="1" id="KW-0812">Transmembrane</keyword>
<reference evidence="2 3" key="1">
    <citation type="submission" date="2016-07" db="EMBL/GenBank/DDBJ databases">
        <authorList>
            <person name="Townsley L."/>
            <person name="Shank E.A."/>
        </authorList>
    </citation>
    <scope>NUCLEOTIDE SEQUENCE [LARGE SCALE GENOMIC DNA]</scope>
    <source>
        <strain evidence="2 3">CH01</strain>
    </source>
</reference>
<comment type="caution">
    <text evidence="2">The sequence shown here is derived from an EMBL/GenBank/DDBJ whole genome shotgun (WGS) entry which is preliminary data.</text>
</comment>
<evidence type="ECO:0000313" key="2">
    <source>
        <dbReference type="EMBL" id="ODG90446.1"/>
    </source>
</evidence>
<feature type="transmembrane region" description="Helical" evidence="1">
    <location>
        <begin position="113"/>
        <end position="132"/>
    </location>
</feature>
<sequence>MSNFIRLIENELRKIFVQKSFVITLILLFIPIIVLGRWDYVEKESGAAKAENWRTELKVENKKIEEVLAGQNSSDLPAFAKEQKETYEINKYRLAHNISPIQQHTVLDFMKKGAIVTNFIGILLIYFASNMMSKEHQWKTINFLLVKPSTRRMIYYAKFLSLVILYFIFSFAIIIYSFIIGSALNGLNFSAQPVLQYVNNHVVEQGILPSLLNDYLINLLPYLFFVAVAYFLSTVLRTSSISLLISIILLATSDGIGTLLREKSWSKFLPFMHTDLTVYTKGINIENGMRIEFSIAVLVIYILLFLVTAGELFKKRDVAGQ</sequence>
<evidence type="ECO:0000313" key="3">
    <source>
        <dbReference type="Proteomes" id="UP000094580"/>
    </source>
</evidence>